<name>A0A6J7CZX1_9ZZZZ</name>
<keyword evidence="2" id="KW-1003">Cell membrane</keyword>
<evidence type="ECO:0000256" key="6">
    <source>
        <dbReference type="SAM" id="Phobius"/>
    </source>
</evidence>
<keyword evidence="4 6" id="KW-1133">Transmembrane helix</keyword>
<evidence type="ECO:0000313" key="8">
    <source>
        <dbReference type="EMBL" id="CAB4863080.1"/>
    </source>
</evidence>
<dbReference type="AlphaFoldDB" id="A0A6J7CZX1"/>
<gene>
    <name evidence="8" type="ORF">UFOPK3444_00290</name>
</gene>
<organism evidence="8">
    <name type="scientific">freshwater metagenome</name>
    <dbReference type="NCBI Taxonomy" id="449393"/>
    <lineage>
        <taxon>unclassified sequences</taxon>
        <taxon>metagenomes</taxon>
        <taxon>ecological metagenomes</taxon>
    </lineage>
</organism>
<keyword evidence="3 6" id="KW-0812">Transmembrane</keyword>
<evidence type="ECO:0000259" key="7">
    <source>
        <dbReference type="Pfam" id="PF00482"/>
    </source>
</evidence>
<dbReference type="EMBL" id="CAFBLU010000003">
    <property type="protein sequence ID" value="CAB4863080.1"/>
    <property type="molecule type" value="Genomic_DNA"/>
</dbReference>
<evidence type="ECO:0000256" key="2">
    <source>
        <dbReference type="ARBA" id="ARBA00022475"/>
    </source>
</evidence>
<feature type="domain" description="Type II secretion system protein GspF" evidence="7">
    <location>
        <begin position="63"/>
        <end position="183"/>
    </location>
</feature>
<protein>
    <submittedName>
        <fullName evidence="8">Unannotated protein</fullName>
    </submittedName>
</protein>
<dbReference type="InterPro" id="IPR018076">
    <property type="entry name" value="T2SS_GspF_dom"/>
</dbReference>
<keyword evidence="5 6" id="KW-0472">Membrane</keyword>
<sequence length="195" mass="19905">MISVGQLGAGVAGLFGSAALMAAVGGHARVDRTRHRRLLQVKLPSGWGETRRVSEAVPEVAADLATGLAAGLGPFDALDYACRHRSDPLSLAARRACAMAEVGAPVRVALDVFTQVGGDPRVSSLRMALESEFRSGGSALEPVTAVARAASAEQTVRRTERAAKVAPLIQLVVALVLVPSALLLAGAVAVAGLPG</sequence>
<comment type="subcellular location">
    <subcellularLocation>
        <location evidence="1">Cell membrane</location>
        <topology evidence="1">Multi-pass membrane protein</topology>
    </subcellularLocation>
</comment>
<accession>A0A6J7CZX1</accession>
<feature type="transmembrane region" description="Helical" evidence="6">
    <location>
        <begin position="168"/>
        <end position="193"/>
    </location>
</feature>
<reference evidence="8" key="1">
    <citation type="submission" date="2020-05" db="EMBL/GenBank/DDBJ databases">
        <authorList>
            <person name="Chiriac C."/>
            <person name="Salcher M."/>
            <person name="Ghai R."/>
            <person name="Kavagutti S V."/>
        </authorList>
    </citation>
    <scope>NUCLEOTIDE SEQUENCE</scope>
</reference>
<evidence type="ECO:0000256" key="5">
    <source>
        <dbReference type="ARBA" id="ARBA00023136"/>
    </source>
</evidence>
<dbReference type="Pfam" id="PF00482">
    <property type="entry name" value="T2SSF"/>
    <property type="match status" value="1"/>
</dbReference>
<proteinExistence type="predicted"/>
<evidence type="ECO:0000256" key="3">
    <source>
        <dbReference type="ARBA" id="ARBA00022692"/>
    </source>
</evidence>
<evidence type="ECO:0000256" key="4">
    <source>
        <dbReference type="ARBA" id="ARBA00022989"/>
    </source>
</evidence>
<dbReference type="GO" id="GO:0005886">
    <property type="term" value="C:plasma membrane"/>
    <property type="evidence" value="ECO:0007669"/>
    <property type="project" value="UniProtKB-SubCell"/>
</dbReference>
<evidence type="ECO:0000256" key="1">
    <source>
        <dbReference type="ARBA" id="ARBA00004651"/>
    </source>
</evidence>
<feature type="transmembrane region" description="Helical" evidence="6">
    <location>
        <begin position="6"/>
        <end position="28"/>
    </location>
</feature>